<dbReference type="Gene3D" id="1.20.144.10">
    <property type="entry name" value="Phosphatidic acid phosphatase type 2/haloperoxidase"/>
    <property type="match status" value="1"/>
</dbReference>
<dbReference type="InterPro" id="IPR036938">
    <property type="entry name" value="PAP2/HPO_sf"/>
</dbReference>
<keyword evidence="4" id="KW-1185">Reference proteome</keyword>
<reference evidence="3" key="1">
    <citation type="submission" date="2022-07" db="EMBL/GenBank/DDBJ databases">
        <title>Phylogenomic reconstructions and comparative analyses of Kickxellomycotina fungi.</title>
        <authorList>
            <person name="Reynolds N.K."/>
            <person name="Stajich J.E."/>
            <person name="Barry K."/>
            <person name="Grigoriev I.V."/>
            <person name="Crous P."/>
            <person name="Smith M.E."/>
        </authorList>
    </citation>
    <scope>NUCLEOTIDE SEQUENCE</scope>
    <source>
        <strain evidence="3">BCRC 34489</strain>
    </source>
</reference>
<organism evidence="3 4">
    <name type="scientific">Coemansia interrupta</name>
    <dbReference type="NCBI Taxonomy" id="1126814"/>
    <lineage>
        <taxon>Eukaryota</taxon>
        <taxon>Fungi</taxon>
        <taxon>Fungi incertae sedis</taxon>
        <taxon>Zoopagomycota</taxon>
        <taxon>Kickxellomycotina</taxon>
        <taxon>Kickxellomycetes</taxon>
        <taxon>Kickxellales</taxon>
        <taxon>Kickxellaceae</taxon>
        <taxon>Coemansia</taxon>
    </lineage>
</organism>
<feature type="domain" description="Myb-like" evidence="2">
    <location>
        <begin position="113"/>
        <end position="166"/>
    </location>
</feature>
<evidence type="ECO:0000259" key="2">
    <source>
        <dbReference type="PROSITE" id="PS50090"/>
    </source>
</evidence>
<dbReference type="SMART" id="SM00717">
    <property type="entry name" value="SANT"/>
    <property type="match status" value="3"/>
</dbReference>
<dbReference type="OrthoDB" id="302705at2759"/>
<comment type="caution">
    <text evidence="3">The sequence shown here is derived from an EMBL/GenBank/DDBJ whole genome shotgun (WGS) entry which is preliminary data.</text>
</comment>
<dbReference type="SUPFAM" id="SSF46689">
    <property type="entry name" value="Homeodomain-like"/>
    <property type="match status" value="1"/>
</dbReference>
<proteinExistence type="predicted"/>
<dbReference type="InterPro" id="IPR009057">
    <property type="entry name" value="Homeodomain-like_sf"/>
</dbReference>
<evidence type="ECO:0000313" key="4">
    <source>
        <dbReference type="Proteomes" id="UP001140172"/>
    </source>
</evidence>
<dbReference type="GO" id="GO:0042392">
    <property type="term" value="F:sphingosine-1-phosphate phosphatase activity"/>
    <property type="evidence" value="ECO:0007669"/>
    <property type="project" value="TreeGrafter"/>
</dbReference>
<evidence type="ECO:0000256" key="1">
    <source>
        <dbReference type="SAM" id="MobiDB-lite"/>
    </source>
</evidence>
<dbReference type="AlphaFoldDB" id="A0A9W8HPL2"/>
<dbReference type="EMBL" id="JANBUM010000045">
    <property type="protein sequence ID" value="KAJ2786768.1"/>
    <property type="molecule type" value="Genomic_DNA"/>
</dbReference>
<evidence type="ECO:0000313" key="3">
    <source>
        <dbReference type="EMBL" id="KAJ2786768.1"/>
    </source>
</evidence>
<dbReference type="SUPFAM" id="SSF48317">
    <property type="entry name" value="Acid phosphatase/Vanadium-dependent haloperoxidase"/>
    <property type="match status" value="1"/>
</dbReference>
<dbReference type="PROSITE" id="PS50090">
    <property type="entry name" value="MYB_LIKE"/>
    <property type="match status" value="2"/>
</dbReference>
<dbReference type="Proteomes" id="UP001140172">
    <property type="component" value="Unassembled WGS sequence"/>
</dbReference>
<dbReference type="PANTHER" id="PTHR14969">
    <property type="entry name" value="SPHINGOSINE-1-PHOSPHATE PHOSPHOHYDROLASE"/>
    <property type="match status" value="1"/>
</dbReference>
<dbReference type="InterPro" id="IPR000326">
    <property type="entry name" value="PAP2/HPO"/>
</dbReference>
<dbReference type="InterPro" id="IPR001005">
    <property type="entry name" value="SANT/Myb"/>
</dbReference>
<feature type="domain" description="Myb-like" evidence="2">
    <location>
        <begin position="50"/>
        <end position="99"/>
    </location>
</feature>
<name>A0A9W8HPL2_9FUNG</name>
<dbReference type="CDD" id="cd00167">
    <property type="entry name" value="SANT"/>
    <property type="match status" value="1"/>
</dbReference>
<gene>
    <name evidence="3" type="ORF">GGI15_001260</name>
</gene>
<dbReference type="Gene3D" id="1.10.10.60">
    <property type="entry name" value="Homeodomain-like"/>
    <property type="match status" value="1"/>
</dbReference>
<accession>A0A9W8HPL2</accession>
<feature type="region of interest" description="Disordered" evidence="1">
    <location>
        <begin position="173"/>
        <end position="203"/>
    </location>
</feature>
<dbReference type="PANTHER" id="PTHR14969:SF13">
    <property type="entry name" value="AT30094P"/>
    <property type="match status" value="1"/>
</dbReference>
<dbReference type="Pfam" id="PF01569">
    <property type="entry name" value="PAP2"/>
    <property type="match status" value="1"/>
</dbReference>
<sequence length="491" mass="54628">MLRGGRLNLLLRVPGHVQHAHQHAGAEPARRGTYPVSVTHRSSGASVRLLKQRHWTTHEHTRLHDLLTRYPPGPLTTQDWKHVSQHLSTGRSWQACKQRVVRLSRSAQHRQWAPLVRRPRWTREREILLVGLKLAAGRGAAWGQVAEALDAGFTAEQCAGKYARLMMAGGGKRGDRGGAGAQGSRGFNATPWRPSGDLPVPRWSEGEDEQLERLVARNGVFDFRRLRTELPGFRYATMYRALHRVFLASPVDTTTTAQRGCMDGRAGKWSEEEHAKMVRIVDACRYNASEVSQRWLSEESPMAMLSPAPQSAKLPGLMLALSRDTGRSDNHPQQAVAPRRKIDWTQVARQLATGRTPAQCRSVACCAIAKLLKLLIRQNRPSRSNRKTQGKTSYGMPSTHSAAVIYFASYLVYILHDLASSHRRMLSALSVLAIAFGSVGALSRVFNRHHTLPQVLAGSALGVSFATAWWNIRLSSYVLIEPLLAPFARQS</sequence>
<protein>
    <recommendedName>
        <fullName evidence="2">Myb-like domain-containing protein</fullName>
    </recommendedName>
</protein>